<organism evidence="1 2">
    <name type="scientific">Rotaria magnacalcarata</name>
    <dbReference type="NCBI Taxonomy" id="392030"/>
    <lineage>
        <taxon>Eukaryota</taxon>
        <taxon>Metazoa</taxon>
        <taxon>Spiralia</taxon>
        <taxon>Gnathifera</taxon>
        <taxon>Rotifera</taxon>
        <taxon>Eurotatoria</taxon>
        <taxon>Bdelloidea</taxon>
        <taxon>Philodinida</taxon>
        <taxon>Philodinidae</taxon>
        <taxon>Rotaria</taxon>
    </lineage>
</organism>
<dbReference type="EMBL" id="CAJOBI010334457">
    <property type="protein sequence ID" value="CAF5203770.1"/>
    <property type="molecule type" value="Genomic_DNA"/>
</dbReference>
<gene>
    <name evidence="1" type="ORF">SMN809_LOCUS76275</name>
</gene>
<comment type="caution">
    <text evidence="1">The sequence shown here is derived from an EMBL/GenBank/DDBJ whole genome shotgun (WGS) entry which is preliminary data.</text>
</comment>
<dbReference type="AlphaFoldDB" id="A0A8S3IT93"/>
<accession>A0A8S3IT93</accession>
<name>A0A8S3IT93_9BILA</name>
<proteinExistence type="predicted"/>
<sequence>MNIAANQAMYPQTATHLPYPNGAILQNSLQQSASLASYSQLSSAGPAQSALVFNQAGQAFSIPLHATHLQQLTQGTNTTAMYSPDGAQYFQPVTQLAAQQTGPKITRTDRLE</sequence>
<evidence type="ECO:0000313" key="1">
    <source>
        <dbReference type="EMBL" id="CAF5203770.1"/>
    </source>
</evidence>
<protein>
    <submittedName>
        <fullName evidence="1">Uncharacterized protein</fullName>
    </submittedName>
</protein>
<reference evidence="1" key="1">
    <citation type="submission" date="2021-02" db="EMBL/GenBank/DDBJ databases">
        <authorList>
            <person name="Nowell W R."/>
        </authorList>
    </citation>
    <scope>NUCLEOTIDE SEQUENCE</scope>
</reference>
<dbReference type="Proteomes" id="UP000676336">
    <property type="component" value="Unassembled WGS sequence"/>
</dbReference>
<evidence type="ECO:0000313" key="2">
    <source>
        <dbReference type="Proteomes" id="UP000676336"/>
    </source>
</evidence>
<feature type="non-terminal residue" evidence="1">
    <location>
        <position position="1"/>
    </location>
</feature>